<protein>
    <recommendedName>
        <fullName evidence="1">DUF218 domain-containing protein</fullName>
    </recommendedName>
</protein>
<evidence type="ECO:0000313" key="2">
    <source>
        <dbReference type="EMBL" id="AXB47838.1"/>
    </source>
</evidence>
<dbReference type="Proteomes" id="UP000250434">
    <property type="component" value="Chromosome"/>
</dbReference>
<dbReference type="PANTHER" id="PTHR30336:SF20">
    <property type="entry name" value="DUF218 DOMAIN-CONTAINING PROTEIN"/>
    <property type="match status" value="1"/>
</dbReference>
<dbReference type="InterPro" id="IPR014729">
    <property type="entry name" value="Rossmann-like_a/b/a_fold"/>
</dbReference>
<gene>
    <name evidence="2" type="ORF">A4R43_39790</name>
</gene>
<dbReference type="KEGG" id="aab:A4R43_39790"/>
<dbReference type="InterPro" id="IPR003848">
    <property type="entry name" value="DUF218"/>
</dbReference>
<dbReference type="EMBL" id="CP015163">
    <property type="protein sequence ID" value="AXB47838.1"/>
    <property type="molecule type" value="Genomic_DNA"/>
</dbReference>
<dbReference type="PANTHER" id="PTHR30336">
    <property type="entry name" value="INNER MEMBRANE PROTEIN, PROBABLE PERMEASE"/>
    <property type="match status" value="1"/>
</dbReference>
<accession>A0A344LIG4</accession>
<dbReference type="GO" id="GO:0005886">
    <property type="term" value="C:plasma membrane"/>
    <property type="evidence" value="ECO:0007669"/>
    <property type="project" value="TreeGrafter"/>
</dbReference>
<reference evidence="2 3" key="1">
    <citation type="submission" date="2016-04" db="EMBL/GenBank/DDBJ databases">
        <title>Complete genome sequence and analysis of deep-sea sediment isolate, Amycolatopsis sp. WP1.</title>
        <authorList>
            <person name="Wang H."/>
            <person name="Chen S."/>
            <person name="Wu Q."/>
        </authorList>
    </citation>
    <scope>NUCLEOTIDE SEQUENCE [LARGE SCALE GENOMIC DNA]</scope>
    <source>
        <strain evidence="2 3">WP1</strain>
    </source>
</reference>
<dbReference type="OrthoDB" id="9782395at2"/>
<dbReference type="Gene3D" id="3.40.50.620">
    <property type="entry name" value="HUPs"/>
    <property type="match status" value="1"/>
</dbReference>
<evidence type="ECO:0000259" key="1">
    <source>
        <dbReference type="Pfam" id="PF02698"/>
    </source>
</evidence>
<dbReference type="AlphaFoldDB" id="A0A344LIG4"/>
<dbReference type="Pfam" id="PF02698">
    <property type="entry name" value="DUF218"/>
    <property type="match status" value="1"/>
</dbReference>
<evidence type="ECO:0000313" key="3">
    <source>
        <dbReference type="Proteomes" id="UP000250434"/>
    </source>
</evidence>
<dbReference type="InterPro" id="IPR051599">
    <property type="entry name" value="Cell_Envelope_Assoc"/>
</dbReference>
<dbReference type="CDD" id="cd06259">
    <property type="entry name" value="YdcF-like"/>
    <property type="match status" value="1"/>
</dbReference>
<proteinExistence type="predicted"/>
<feature type="domain" description="DUF218" evidence="1">
    <location>
        <begin position="50"/>
        <end position="195"/>
    </location>
</feature>
<sequence length="217" mass="23470">MTARIPGRVSAARWVRRAVVGAVLIALLVVGGTAVRVWQVARLDDRSPADVIVVLGAAQYNGKPSEVFRARLVHAKQLYDSGVAKYVLTSGGSAEGDSYTEAEAGARWLIERGVPREHTIVVGEGRDTLGTLHAVSDEVHRRGMASAVLVSDPWHSLRAETMAEDVGLDAWTSPTHRGPIVQTRETQAKYIFRETGALLYYRLSKRPADDIGGTGIS</sequence>
<keyword evidence="3" id="KW-1185">Reference proteome</keyword>
<name>A0A344LIG4_9PSEU</name>
<organism evidence="2 3">
    <name type="scientific">Amycolatopsis albispora</name>
    <dbReference type="NCBI Taxonomy" id="1804986"/>
    <lineage>
        <taxon>Bacteria</taxon>
        <taxon>Bacillati</taxon>
        <taxon>Actinomycetota</taxon>
        <taxon>Actinomycetes</taxon>
        <taxon>Pseudonocardiales</taxon>
        <taxon>Pseudonocardiaceae</taxon>
        <taxon>Amycolatopsis</taxon>
    </lineage>
</organism>
<dbReference type="RefSeq" id="WP_113696904.1">
    <property type="nucleotide sequence ID" value="NZ_CP015163.1"/>
</dbReference>